<feature type="transmembrane region" description="Helical" evidence="11">
    <location>
        <begin position="155"/>
        <end position="174"/>
    </location>
</feature>
<evidence type="ECO:0000256" key="5">
    <source>
        <dbReference type="ARBA" id="ARBA00022691"/>
    </source>
</evidence>
<dbReference type="GO" id="GO:0022857">
    <property type="term" value="F:transmembrane transporter activity"/>
    <property type="evidence" value="ECO:0007669"/>
    <property type="project" value="InterPro"/>
</dbReference>
<reference evidence="14" key="2">
    <citation type="submission" date="2019-10" db="EMBL/GenBank/DDBJ databases">
        <authorList>
            <consortium name="NCBI Genome Project"/>
        </authorList>
    </citation>
    <scope>NUCLEOTIDE SEQUENCE</scope>
    <source>
        <strain evidence="14">NI907</strain>
    </source>
</reference>
<feature type="transmembrane region" description="Helical" evidence="11">
    <location>
        <begin position="326"/>
        <end position="345"/>
    </location>
</feature>
<comment type="subcellular location">
    <subcellularLocation>
        <location evidence="1">Membrane</location>
        <topology evidence="1">Multi-pass membrane protein</topology>
    </subcellularLocation>
</comment>
<dbReference type="InterPro" id="IPR011701">
    <property type="entry name" value="MFS"/>
</dbReference>
<organism evidence="13 14">
    <name type="scientific">Pyricularia grisea</name>
    <name type="common">Crabgrass-specific blast fungus</name>
    <name type="synonym">Magnaporthe grisea</name>
    <dbReference type="NCBI Taxonomy" id="148305"/>
    <lineage>
        <taxon>Eukaryota</taxon>
        <taxon>Fungi</taxon>
        <taxon>Dikarya</taxon>
        <taxon>Ascomycota</taxon>
        <taxon>Pezizomycotina</taxon>
        <taxon>Sordariomycetes</taxon>
        <taxon>Sordariomycetidae</taxon>
        <taxon>Magnaporthales</taxon>
        <taxon>Pyriculariaceae</taxon>
        <taxon>Pyricularia</taxon>
    </lineage>
</organism>
<keyword evidence="2" id="KW-0813">Transport</keyword>
<evidence type="ECO:0000259" key="12">
    <source>
        <dbReference type="PROSITE" id="PS50850"/>
    </source>
</evidence>
<dbReference type="InterPro" id="IPR017985">
    <property type="entry name" value="MeTrfase_CN4_CS"/>
</dbReference>
<feature type="transmembrane region" description="Helical" evidence="11">
    <location>
        <begin position="357"/>
        <end position="378"/>
    </location>
</feature>
<dbReference type="GeneID" id="41961382"/>
<keyword evidence="13" id="KW-1185">Reference proteome</keyword>
<keyword evidence="7" id="KW-0680">Restriction system</keyword>
<accession>A0A6P8B8I3</accession>
<evidence type="ECO:0000256" key="1">
    <source>
        <dbReference type="ARBA" id="ARBA00004141"/>
    </source>
</evidence>
<keyword evidence="9 11" id="KW-0472">Membrane</keyword>
<evidence type="ECO:0000256" key="3">
    <source>
        <dbReference type="ARBA" id="ARBA00022603"/>
    </source>
</evidence>
<sequence length="526" mass="58083">MADVKDEKRSSSEQEQNNHGNENNAAIQSTGTDADVGTVDGKSIAVERIEYPEGSPEAYYRNFEPIAALNLPDWQATERALVRRLDWTLLPTVWILYLNNYLDRTNIAQARLNTFDEDLGLRGDDYNNAVAVLTIGYMLFQLPSNMLLTRVRPGLYLPLTAIVWSGVSAATAGVRNSQQLIVVRFFLGCLEAPLFPGSVYLLNCWYTRKEIALRTAILYSGLVLAQALSGVLAAGIFSGMEGLAGLAGWKWLFIIESLTSTVCGIFAFWTLPDYPHSKTGSQRYFMTEDMRRLAEARIVADRVTGSSGTGRVVDGIKLAVTDLKTWSFVLLNIFMTASYGFNFFFPTLVRGLGIGDSITSLLLTSPPYLLGACVSFFASWNSDRIRERGYHICCGLLAAAIGYVITISTDNVPARYAASFLFAPGSFSANALVYTWAVSTLGTTPEKRAAAGAIVNIFGHLGNVVSPYFFRDEEQPVYRTAFILMLVFGATAFGIAFGTKMFLKFHNKKLRKRSDETAEVYNPYIL</sequence>
<feature type="transmembrane region" description="Helical" evidence="11">
    <location>
        <begin position="249"/>
        <end position="271"/>
    </location>
</feature>
<evidence type="ECO:0000256" key="9">
    <source>
        <dbReference type="ARBA" id="ARBA00023136"/>
    </source>
</evidence>
<evidence type="ECO:0000256" key="11">
    <source>
        <dbReference type="SAM" id="Phobius"/>
    </source>
</evidence>
<dbReference type="KEGG" id="pgri:PgNI_06449"/>
<evidence type="ECO:0000256" key="2">
    <source>
        <dbReference type="ARBA" id="ARBA00022448"/>
    </source>
</evidence>
<dbReference type="FunFam" id="1.20.1250.20:FF:000057">
    <property type="entry name" value="MFS general substrate transporter"/>
    <property type="match status" value="1"/>
</dbReference>
<dbReference type="InterPro" id="IPR020846">
    <property type="entry name" value="MFS_dom"/>
</dbReference>
<evidence type="ECO:0000313" key="14">
    <source>
        <dbReference type="RefSeq" id="XP_030983314.1"/>
    </source>
</evidence>
<dbReference type="Pfam" id="PF07690">
    <property type="entry name" value="MFS_1"/>
    <property type="match status" value="1"/>
</dbReference>
<feature type="transmembrane region" description="Helical" evidence="11">
    <location>
        <begin position="180"/>
        <end position="204"/>
    </location>
</feature>
<keyword evidence="8 11" id="KW-1133">Transmembrane helix</keyword>
<keyword evidence="3" id="KW-0489">Methyltransferase</keyword>
<dbReference type="GO" id="GO:0015667">
    <property type="term" value="F:site-specific DNA-methyltransferase (cytosine-N4-specific) activity"/>
    <property type="evidence" value="ECO:0007669"/>
    <property type="project" value="InterPro"/>
</dbReference>
<dbReference type="RefSeq" id="XP_030983314.1">
    <property type="nucleotide sequence ID" value="XM_031126473.1"/>
</dbReference>
<feature type="transmembrane region" description="Helical" evidence="11">
    <location>
        <begin position="216"/>
        <end position="237"/>
    </location>
</feature>
<dbReference type="GO" id="GO:0003677">
    <property type="term" value="F:DNA binding"/>
    <property type="evidence" value="ECO:0007669"/>
    <property type="project" value="InterPro"/>
</dbReference>
<feature type="region of interest" description="Disordered" evidence="10">
    <location>
        <begin position="1"/>
        <end position="36"/>
    </location>
</feature>
<evidence type="ECO:0000256" key="7">
    <source>
        <dbReference type="ARBA" id="ARBA00022747"/>
    </source>
</evidence>
<dbReference type="PROSITE" id="PS50850">
    <property type="entry name" value="MFS"/>
    <property type="match status" value="1"/>
</dbReference>
<feature type="transmembrane region" description="Helical" evidence="11">
    <location>
        <begin position="390"/>
        <end position="408"/>
    </location>
</feature>
<dbReference type="PANTHER" id="PTHR43791:SF62">
    <property type="entry name" value="MAJOR FACILITATOR SUPERFAMILY (MFS) PROFILE DOMAIN-CONTAINING PROTEIN"/>
    <property type="match status" value="1"/>
</dbReference>
<dbReference type="GO" id="GO:0032259">
    <property type="term" value="P:methylation"/>
    <property type="evidence" value="ECO:0007669"/>
    <property type="project" value="UniProtKB-KW"/>
</dbReference>
<protein>
    <recommendedName>
        <fullName evidence="12">Major facilitator superfamily (MFS) profile domain-containing protein</fullName>
    </recommendedName>
</protein>
<evidence type="ECO:0000256" key="8">
    <source>
        <dbReference type="ARBA" id="ARBA00022989"/>
    </source>
</evidence>
<reference evidence="14" key="3">
    <citation type="submission" date="2025-08" db="UniProtKB">
        <authorList>
            <consortium name="RefSeq"/>
        </authorList>
    </citation>
    <scope>IDENTIFICATION</scope>
    <source>
        <strain evidence="14">NI907</strain>
    </source>
</reference>
<dbReference type="GO" id="GO:0016020">
    <property type="term" value="C:membrane"/>
    <property type="evidence" value="ECO:0007669"/>
    <property type="project" value="UniProtKB-SubCell"/>
</dbReference>
<dbReference type="FunFam" id="1.20.1250.20:FF:000013">
    <property type="entry name" value="MFS general substrate transporter"/>
    <property type="match status" value="1"/>
</dbReference>
<reference evidence="13 14" key="1">
    <citation type="journal article" date="2019" name="Mol. Biol. Evol.">
        <title>Blast fungal genomes show frequent chromosomal changes, gene gains and losses, and effector gene turnover.</title>
        <authorList>
            <person name="Gomez Luciano L.B."/>
            <person name="Jason Tsai I."/>
            <person name="Chuma I."/>
            <person name="Tosa Y."/>
            <person name="Chen Y.H."/>
            <person name="Li J.Y."/>
            <person name="Li M.Y."/>
            <person name="Jade Lu M.Y."/>
            <person name="Nakayashiki H."/>
            <person name="Li W.H."/>
        </authorList>
    </citation>
    <scope>NUCLEOTIDE SEQUENCE [LARGE SCALE GENOMIC DNA]</scope>
    <source>
        <strain evidence="13 14">NI907</strain>
    </source>
</reference>
<keyword evidence="6 11" id="KW-0812">Transmembrane</keyword>
<keyword evidence="4" id="KW-0808">Transferase</keyword>
<proteinExistence type="predicted"/>
<feature type="domain" description="Major facilitator superfamily (MFS) profile" evidence="12">
    <location>
        <begin position="89"/>
        <end position="508"/>
    </location>
</feature>
<evidence type="ECO:0000256" key="10">
    <source>
        <dbReference type="SAM" id="MobiDB-lite"/>
    </source>
</evidence>
<gene>
    <name evidence="14" type="ORF">PgNI_06449</name>
</gene>
<feature type="compositionally biased region" description="Low complexity" evidence="10">
    <location>
        <begin position="13"/>
        <end position="24"/>
    </location>
</feature>
<feature type="compositionally biased region" description="Basic and acidic residues" evidence="10">
    <location>
        <begin position="1"/>
        <end position="12"/>
    </location>
</feature>
<dbReference type="PROSITE" id="PS00093">
    <property type="entry name" value="N4_MTASE"/>
    <property type="match status" value="1"/>
</dbReference>
<name>A0A6P8B8I3_PYRGI</name>
<dbReference type="Proteomes" id="UP000515153">
    <property type="component" value="Chromosome I"/>
</dbReference>
<feature type="transmembrane region" description="Helical" evidence="11">
    <location>
        <begin position="414"/>
        <end position="437"/>
    </location>
</feature>
<evidence type="ECO:0000256" key="4">
    <source>
        <dbReference type="ARBA" id="ARBA00022679"/>
    </source>
</evidence>
<keyword evidence="5" id="KW-0949">S-adenosyl-L-methionine</keyword>
<dbReference type="InterPro" id="IPR036259">
    <property type="entry name" value="MFS_trans_sf"/>
</dbReference>
<evidence type="ECO:0000313" key="13">
    <source>
        <dbReference type="Proteomes" id="UP000515153"/>
    </source>
</evidence>
<feature type="transmembrane region" description="Helical" evidence="11">
    <location>
        <begin position="482"/>
        <end position="503"/>
    </location>
</feature>
<feature type="transmembrane region" description="Helical" evidence="11">
    <location>
        <begin position="449"/>
        <end position="470"/>
    </location>
</feature>
<dbReference type="GO" id="GO:0009307">
    <property type="term" value="P:DNA restriction-modification system"/>
    <property type="evidence" value="ECO:0007669"/>
    <property type="project" value="UniProtKB-KW"/>
</dbReference>
<evidence type="ECO:0000256" key="6">
    <source>
        <dbReference type="ARBA" id="ARBA00022692"/>
    </source>
</evidence>
<dbReference type="SUPFAM" id="SSF103473">
    <property type="entry name" value="MFS general substrate transporter"/>
    <property type="match status" value="1"/>
</dbReference>
<dbReference type="Gene3D" id="1.20.1250.20">
    <property type="entry name" value="MFS general substrate transporter like domains"/>
    <property type="match status" value="2"/>
</dbReference>
<dbReference type="AlphaFoldDB" id="A0A6P8B8I3"/>
<dbReference type="PANTHER" id="PTHR43791">
    <property type="entry name" value="PERMEASE-RELATED"/>
    <property type="match status" value="1"/>
</dbReference>